<evidence type="ECO:0000313" key="3">
    <source>
        <dbReference type="EMBL" id="GAA2014026.1"/>
    </source>
</evidence>
<dbReference type="SMART" id="SM00327">
    <property type="entry name" value="VWA"/>
    <property type="match status" value="1"/>
</dbReference>
<feature type="transmembrane region" description="Helical" evidence="1">
    <location>
        <begin position="37"/>
        <end position="56"/>
    </location>
</feature>
<keyword evidence="1" id="KW-0472">Membrane</keyword>
<keyword evidence="4" id="KW-1185">Reference proteome</keyword>
<name>A0ABP5F1X6_9MICO</name>
<dbReference type="Gene3D" id="3.40.50.410">
    <property type="entry name" value="von Willebrand factor, type A domain"/>
    <property type="match status" value="1"/>
</dbReference>
<keyword evidence="1" id="KW-1133">Transmembrane helix</keyword>
<dbReference type="EMBL" id="BAAANO010000033">
    <property type="protein sequence ID" value="GAA2014026.1"/>
    <property type="molecule type" value="Genomic_DNA"/>
</dbReference>
<dbReference type="InterPro" id="IPR002035">
    <property type="entry name" value="VWF_A"/>
</dbReference>
<dbReference type="CDD" id="cd00198">
    <property type="entry name" value="vWFA"/>
    <property type="match status" value="1"/>
</dbReference>
<sequence>MIYQPLFPFSVLLPVALLVVAGCVVLAVLVPRRRLAWVVRALAICLLAVAFVRPSFPLTAIAHTAESEVDVFLVVDTSASMVAEDWENGAPRLDGVKEDMDALVAQLPGARFSMITFDSSAAVRVPLTTDAAAIGSAIDTLKPEPTTYSGGSSITAFADELGDRLQKAEEQNPQNGRLVYYFGDGEQTSEDAPLDVSGLGGSIDGGAVFGYGTGQGGRMKETVLTLYADEEEPEYIQDPATGTDALSRIDEGALQDLANEFGTDYVHRTAAVPFDTAYTAPAFESHLVEKETAAGYREFFWIPLIGFFAWVVFEAVLATRRIRELTKLHTTLASGGAR</sequence>
<gene>
    <name evidence="3" type="ORF">GCM10009755_27110</name>
</gene>
<evidence type="ECO:0000256" key="1">
    <source>
        <dbReference type="SAM" id="Phobius"/>
    </source>
</evidence>
<dbReference type="RefSeq" id="WP_344310555.1">
    <property type="nucleotide sequence ID" value="NZ_BAAANO010000033.1"/>
</dbReference>
<reference evidence="4" key="1">
    <citation type="journal article" date="2019" name="Int. J. Syst. Evol. Microbiol.">
        <title>The Global Catalogue of Microorganisms (GCM) 10K type strain sequencing project: providing services to taxonomists for standard genome sequencing and annotation.</title>
        <authorList>
            <consortium name="The Broad Institute Genomics Platform"/>
            <consortium name="The Broad Institute Genome Sequencing Center for Infectious Disease"/>
            <person name="Wu L."/>
            <person name="Ma J."/>
        </authorList>
    </citation>
    <scope>NUCLEOTIDE SEQUENCE [LARGE SCALE GENOMIC DNA]</scope>
    <source>
        <strain evidence="4">JCM 14546</strain>
    </source>
</reference>
<evidence type="ECO:0000259" key="2">
    <source>
        <dbReference type="PROSITE" id="PS50234"/>
    </source>
</evidence>
<comment type="caution">
    <text evidence="3">The sequence shown here is derived from an EMBL/GenBank/DDBJ whole genome shotgun (WGS) entry which is preliminary data.</text>
</comment>
<feature type="domain" description="VWFA" evidence="2">
    <location>
        <begin position="70"/>
        <end position="261"/>
    </location>
</feature>
<dbReference type="SUPFAM" id="SSF53300">
    <property type="entry name" value="vWA-like"/>
    <property type="match status" value="1"/>
</dbReference>
<feature type="transmembrane region" description="Helical" evidence="1">
    <location>
        <begin position="6"/>
        <end position="30"/>
    </location>
</feature>
<dbReference type="PROSITE" id="PS50234">
    <property type="entry name" value="VWFA"/>
    <property type="match status" value="1"/>
</dbReference>
<protein>
    <submittedName>
        <fullName evidence="3">VWA domain-containing protein</fullName>
    </submittedName>
</protein>
<organism evidence="3 4">
    <name type="scientific">Brevibacterium samyangense</name>
    <dbReference type="NCBI Taxonomy" id="366888"/>
    <lineage>
        <taxon>Bacteria</taxon>
        <taxon>Bacillati</taxon>
        <taxon>Actinomycetota</taxon>
        <taxon>Actinomycetes</taxon>
        <taxon>Micrococcales</taxon>
        <taxon>Brevibacteriaceae</taxon>
        <taxon>Brevibacterium</taxon>
    </lineage>
</organism>
<dbReference type="InterPro" id="IPR036465">
    <property type="entry name" value="vWFA_dom_sf"/>
</dbReference>
<accession>A0ABP5F1X6</accession>
<evidence type="ECO:0000313" key="4">
    <source>
        <dbReference type="Proteomes" id="UP001500755"/>
    </source>
</evidence>
<keyword evidence="1" id="KW-0812">Transmembrane</keyword>
<proteinExistence type="predicted"/>
<dbReference type="Proteomes" id="UP001500755">
    <property type="component" value="Unassembled WGS sequence"/>
</dbReference>
<feature type="transmembrane region" description="Helical" evidence="1">
    <location>
        <begin position="299"/>
        <end position="318"/>
    </location>
</feature>
<dbReference type="Pfam" id="PF13519">
    <property type="entry name" value="VWA_2"/>
    <property type="match status" value="1"/>
</dbReference>